<name>A0ACC2G205_DALPE</name>
<sequence>MKAESGEEEFESEEGEELAMEEEEQANEEEEFKSEEEEEQANKGEKVQEGDKTTSHHHCGRDASNTAQETLIVDMVRDNNLITLREIRDKVIADNVNFESIDDVTLATTDRVLRRQKMRMKQVYRVPFERNSARHKDLRYEYVQVRIHPCSQYS</sequence>
<dbReference type="EMBL" id="CM055746">
    <property type="protein sequence ID" value="KAJ7997575.1"/>
    <property type="molecule type" value="Genomic_DNA"/>
</dbReference>
<protein>
    <submittedName>
        <fullName evidence="1">Uncharacterized protein</fullName>
    </submittedName>
</protein>
<organism evidence="1 2">
    <name type="scientific">Dallia pectoralis</name>
    <name type="common">Alaska blackfish</name>
    <dbReference type="NCBI Taxonomy" id="75939"/>
    <lineage>
        <taxon>Eukaryota</taxon>
        <taxon>Metazoa</taxon>
        <taxon>Chordata</taxon>
        <taxon>Craniata</taxon>
        <taxon>Vertebrata</taxon>
        <taxon>Euteleostomi</taxon>
        <taxon>Actinopterygii</taxon>
        <taxon>Neopterygii</taxon>
        <taxon>Teleostei</taxon>
        <taxon>Protacanthopterygii</taxon>
        <taxon>Esociformes</taxon>
        <taxon>Umbridae</taxon>
        <taxon>Dallia</taxon>
    </lineage>
</organism>
<gene>
    <name evidence="1" type="ORF">DPEC_G00230420</name>
</gene>
<reference evidence="1" key="1">
    <citation type="submission" date="2021-05" db="EMBL/GenBank/DDBJ databases">
        <authorList>
            <person name="Pan Q."/>
            <person name="Jouanno E."/>
            <person name="Zahm M."/>
            <person name="Klopp C."/>
            <person name="Cabau C."/>
            <person name="Louis A."/>
            <person name="Berthelot C."/>
            <person name="Parey E."/>
            <person name="Roest Crollius H."/>
            <person name="Montfort J."/>
            <person name="Robinson-Rechavi M."/>
            <person name="Bouchez O."/>
            <person name="Lampietro C."/>
            <person name="Lopez Roques C."/>
            <person name="Donnadieu C."/>
            <person name="Postlethwait J."/>
            <person name="Bobe J."/>
            <person name="Dillon D."/>
            <person name="Chandos A."/>
            <person name="von Hippel F."/>
            <person name="Guiguen Y."/>
        </authorList>
    </citation>
    <scope>NUCLEOTIDE SEQUENCE</scope>
    <source>
        <strain evidence="1">YG-Jan2019</strain>
    </source>
</reference>
<evidence type="ECO:0000313" key="2">
    <source>
        <dbReference type="Proteomes" id="UP001157502"/>
    </source>
</evidence>
<proteinExistence type="predicted"/>
<dbReference type="Proteomes" id="UP001157502">
    <property type="component" value="Chromosome 19"/>
</dbReference>
<comment type="caution">
    <text evidence="1">The sequence shown here is derived from an EMBL/GenBank/DDBJ whole genome shotgun (WGS) entry which is preliminary data.</text>
</comment>
<evidence type="ECO:0000313" key="1">
    <source>
        <dbReference type="EMBL" id="KAJ7997575.1"/>
    </source>
</evidence>
<accession>A0ACC2G205</accession>
<keyword evidence="2" id="KW-1185">Reference proteome</keyword>